<name>A0A7U7Q747_ACIBA</name>
<organism evidence="1 2">
    <name type="scientific">Acinetobacter baumannii</name>
    <dbReference type="NCBI Taxonomy" id="470"/>
    <lineage>
        <taxon>Bacteria</taxon>
        <taxon>Pseudomonadati</taxon>
        <taxon>Pseudomonadota</taxon>
        <taxon>Gammaproteobacteria</taxon>
        <taxon>Moraxellales</taxon>
        <taxon>Moraxellaceae</taxon>
        <taxon>Acinetobacter</taxon>
        <taxon>Acinetobacter calcoaceticus/baumannii complex</taxon>
    </lineage>
</organism>
<protein>
    <recommendedName>
        <fullName evidence="3">Lipoprotein</fullName>
    </recommendedName>
</protein>
<dbReference type="PROSITE" id="PS51257">
    <property type="entry name" value="PROKAR_LIPOPROTEIN"/>
    <property type="match status" value="1"/>
</dbReference>
<dbReference type="Proteomes" id="UP000066661">
    <property type="component" value="Chromosome I"/>
</dbReference>
<dbReference type="EMBL" id="LN997846">
    <property type="protein sequence ID" value="CUW34117.1"/>
    <property type="molecule type" value="Genomic_DNA"/>
</dbReference>
<dbReference type="AlphaFoldDB" id="A0A7U7Q747"/>
<proteinExistence type="predicted"/>
<accession>A0A7U7Q747</accession>
<sequence>MRKGILLIILLLVGCTANTINTNVEVGICVRAL</sequence>
<gene>
    <name evidence="1" type="ORF">ABR2091_0704</name>
</gene>
<reference evidence="1 2" key="1">
    <citation type="submission" date="2015-12" db="EMBL/GenBank/DDBJ databases">
        <authorList>
            <person name="Wibberg D."/>
        </authorList>
    </citation>
    <scope>NUCLEOTIDE SEQUENCE [LARGE SCALE GENOMIC DNA]</scope>
    <source>
        <strain evidence="1">R2091</strain>
    </source>
</reference>
<evidence type="ECO:0000313" key="2">
    <source>
        <dbReference type="Proteomes" id="UP000066661"/>
    </source>
</evidence>
<evidence type="ECO:0008006" key="3">
    <source>
        <dbReference type="Google" id="ProtNLM"/>
    </source>
</evidence>
<evidence type="ECO:0000313" key="1">
    <source>
        <dbReference type="EMBL" id="CUW34117.1"/>
    </source>
</evidence>